<protein>
    <recommendedName>
        <fullName evidence="1">LysM domain-containing protein</fullName>
    </recommendedName>
</protein>
<dbReference type="PANTHER" id="PTHR37423:SF2">
    <property type="entry name" value="MEMBRANE-BOUND LYTIC MUREIN TRANSGLYCOSYLASE C"/>
    <property type="match status" value="1"/>
</dbReference>
<dbReference type="PROSITE" id="PS51782">
    <property type="entry name" value="LYSM"/>
    <property type="match status" value="1"/>
</dbReference>
<dbReference type="CDD" id="cd00118">
    <property type="entry name" value="LysM"/>
    <property type="match status" value="1"/>
</dbReference>
<keyword evidence="3" id="KW-1185">Reference proteome</keyword>
<dbReference type="Gene3D" id="1.10.530.10">
    <property type="match status" value="1"/>
</dbReference>
<proteinExistence type="predicted"/>
<dbReference type="OrthoDB" id="9815002at2"/>
<dbReference type="Gene3D" id="3.10.350.10">
    <property type="entry name" value="LysM domain"/>
    <property type="match status" value="1"/>
</dbReference>
<dbReference type="SMART" id="SM00257">
    <property type="entry name" value="LysM"/>
    <property type="match status" value="1"/>
</dbReference>
<organism evidence="2 3">
    <name type="scientific">Dictyobacter alpinus</name>
    <dbReference type="NCBI Taxonomy" id="2014873"/>
    <lineage>
        <taxon>Bacteria</taxon>
        <taxon>Bacillati</taxon>
        <taxon>Chloroflexota</taxon>
        <taxon>Ktedonobacteria</taxon>
        <taxon>Ktedonobacterales</taxon>
        <taxon>Dictyobacteraceae</taxon>
        <taxon>Dictyobacter</taxon>
    </lineage>
</organism>
<comment type="caution">
    <text evidence="2">The sequence shown here is derived from an EMBL/GenBank/DDBJ whole genome shotgun (WGS) entry which is preliminary data.</text>
</comment>
<dbReference type="EMBL" id="BIFT01000001">
    <property type="protein sequence ID" value="GCE24826.1"/>
    <property type="molecule type" value="Genomic_DNA"/>
</dbReference>
<name>A0A402B0F2_9CHLR</name>
<dbReference type="SUPFAM" id="SSF53955">
    <property type="entry name" value="Lysozyme-like"/>
    <property type="match status" value="1"/>
</dbReference>
<feature type="domain" description="LysM" evidence="1">
    <location>
        <begin position="73"/>
        <end position="117"/>
    </location>
</feature>
<sequence>MEQDPMPKASGDHHRSLFYDARSRQIFFHSINPRHIVLLLCSIFLLCGSYVTSLSHPQAYAESKRTTVKTGCFWHRVTNGDTLNGIAHAYRSSVATLARTNNIRNINLIFTGQNLCIPSKARWAASGVRPNGRVTWYAYGALEWSNRQQARSLLCDAAARYGLPANLMLAIAWQESGWNQHVIARDGGIGLMQIMPYTAQGLNRQVNGHYDPYKLQDNIELGAIYLHSLWHGFHGNKTKIISAYNEGGWNVKHRGIFNWRYVNSVHALMQRY</sequence>
<dbReference type="Pfam" id="PF01464">
    <property type="entry name" value="SLT"/>
    <property type="match status" value="1"/>
</dbReference>
<dbReference type="Pfam" id="PF01476">
    <property type="entry name" value="LysM"/>
    <property type="match status" value="1"/>
</dbReference>
<dbReference type="Proteomes" id="UP000287171">
    <property type="component" value="Unassembled WGS sequence"/>
</dbReference>
<dbReference type="InterPro" id="IPR008258">
    <property type="entry name" value="Transglycosylase_SLT_dom_1"/>
</dbReference>
<gene>
    <name evidence="2" type="ORF">KDA_03100</name>
</gene>
<dbReference type="SUPFAM" id="SSF54106">
    <property type="entry name" value="LysM domain"/>
    <property type="match status" value="1"/>
</dbReference>
<evidence type="ECO:0000259" key="1">
    <source>
        <dbReference type="PROSITE" id="PS51782"/>
    </source>
</evidence>
<evidence type="ECO:0000313" key="3">
    <source>
        <dbReference type="Proteomes" id="UP000287171"/>
    </source>
</evidence>
<reference evidence="3" key="1">
    <citation type="submission" date="2018-12" db="EMBL/GenBank/DDBJ databases">
        <title>Tengunoibacter tsumagoiensis gen. nov., sp. nov., Dictyobacter kobayashii sp. nov., D. alpinus sp. nov., and D. joshuensis sp. nov. and description of Dictyobacteraceae fam. nov. within the order Ktedonobacterales isolated from Tengu-no-mugimeshi.</title>
        <authorList>
            <person name="Wang C.M."/>
            <person name="Zheng Y."/>
            <person name="Sakai Y."/>
            <person name="Toyoda A."/>
            <person name="Minakuchi Y."/>
            <person name="Abe K."/>
            <person name="Yokota A."/>
            <person name="Yabe S."/>
        </authorList>
    </citation>
    <scope>NUCLEOTIDE SEQUENCE [LARGE SCALE GENOMIC DNA]</scope>
    <source>
        <strain evidence="3">Uno16</strain>
    </source>
</reference>
<accession>A0A402B0F2</accession>
<dbReference type="InterPro" id="IPR023346">
    <property type="entry name" value="Lysozyme-like_dom_sf"/>
</dbReference>
<dbReference type="RefSeq" id="WP_126625491.1">
    <property type="nucleotide sequence ID" value="NZ_BIFT01000001.1"/>
</dbReference>
<dbReference type="InterPro" id="IPR018392">
    <property type="entry name" value="LysM"/>
</dbReference>
<dbReference type="InterPro" id="IPR036779">
    <property type="entry name" value="LysM_dom_sf"/>
</dbReference>
<dbReference type="PANTHER" id="PTHR37423">
    <property type="entry name" value="SOLUBLE LYTIC MUREIN TRANSGLYCOSYLASE-RELATED"/>
    <property type="match status" value="1"/>
</dbReference>
<dbReference type="AlphaFoldDB" id="A0A402B0F2"/>
<evidence type="ECO:0000313" key="2">
    <source>
        <dbReference type="EMBL" id="GCE24826.1"/>
    </source>
</evidence>